<dbReference type="InterPro" id="IPR000415">
    <property type="entry name" value="Nitroreductase-like"/>
</dbReference>
<evidence type="ECO:0000259" key="6">
    <source>
        <dbReference type="Pfam" id="PF00881"/>
    </source>
</evidence>
<dbReference type="KEGG" id="surl:BI350_02625"/>
<dbReference type="CDD" id="cd02146">
    <property type="entry name" value="NfsA-like"/>
    <property type="match status" value="1"/>
</dbReference>
<protein>
    <submittedName>
        <fullName evidence="7">NADPH-dependent oxidoreductase</fullName>
    </submittedName>
</protein>
<feature type="domain" description="Nitroreductase" evidence="6">
    <location>
        <begin position="8"/>
        <end position="160"/>
    </location>
</feature>
<evidence type="ECO:0000256" key="4">
    <source>
        <dbReference type="ARBA" id="ARBA00023002"/>
    </source>
</evidence>
<evidence type="ECO:0000313" key="8">
    <source>
        <dbReference type="Proteomes" id="UP000185746"/>
    </source>
</evidence>
<comment type="similarity">
    <text evidence="1 5">Belongs to the flavin oxidoreductase frp family.</text>
</comment>
<dbReference type="PANTHER" id="PTHR43425:SF3">
    <property type="entry name" value="NADPH-DEPENDENT OXIDOREDUCTASE"/>
    <property type="match status" value="1"/>
</dbReference>
<dbReference type="Proteomes" id="UP000185746">
    <property type="component" value="Chromosome"/>
</dbReference>
<reference evidence="7 8" key="1">
    <citation type="submission" date="2016-09" db="EMBL/GenBank/DDBJ databases">
        <title>Complete genome sequence of the Lysinibacillus sphaericus LMG 22257, a specie of Bacillus with ureolytic activity that can effectively biodeposit calcium carbonate.</title>
        <authorList>
            <person name="Yan W."/>
        </authorList>
    </citation>
    <scope>NUCLEOTIDE SEQUENCE [LARGE SCALE GENOMIC DNA]</scope>
    <source>
        <strain evidence="7 8">LMG 22257</strain>
    </source>
</reference>
<dbReference type="SUPFAM" id="SSF55469">
    <property type="entry name" value="FMN-dependent nitroreductase-like"/>
    <property type="match status" value="1"/>
</dbReference>
<keyword evidence="5" id="KW-0521">NADP</keyword>
<evidence type="ECO:0000256" key="3">
    <source>
        <dbReference type="ARBA" id="ARBA00022643"/>
    </source>
</evidence>
<keyword evidence="2 5" id="KW-0285">Flavoprotein</keyword>
<keyword evidence="4 5" id="KW-0560">Oxidoreductase</keyword>
<dbReference type="PIRSF" id="PIRSF005426">
    <property type="entry name" value="Frp"/>
    <property type="match status" value="1"/>
</dbReference>
<dbReference type="EMBL" id="CP017560">
    <property type="protein sequence ID" value="AOV06608.1"/>
    <property type="molecule type" value="Genomic_DNA"/>
</dbReference>
<sequence>MTINLLTSHASVRKYKDVKVTKDDLHEIILAGQHAASSNFVQAYSVIHVTDPNKRKQLAELSKNPQQISTAGAVLVLCMDFYRIEKGASLLGKEIDYRQAENLLVATTDVALFAQNMAIAAESKGYGICYIGGVRNAPEEISELLNLPAGVAPMYALTIGVPDEDNEVKPRLPIEAILHENSYDEEKYNELIPEYDQTMKTYYQNRGANQKDITWSESMTAFLGTPRRLHMKEFLQKQGFDFQ</sequence>
<gene>
    <name evidence="7" type="ORF">BI350_02625</name>
</gene>
<keyword evidence="3 5" id="KW-0288">FMN</keyword>
<dbReference type="AlphaFoldDB" id="A0A1D8JD22"/>
<accession>A0A1D8JD22</accession>
<dbReference type="RefSeq" id="WP_075526717.1">
    <property type="nucleotide sequence ID" value="NZ_CP017560.1"/>
</dbReference>
<dbReference type="Pfam" id="PF00881">
    <property type="entry name" value="Nitroreductase"/>
    <property type="match status" value="1"/>
</dbReference>
<organism evidence="7 8">
    <name type="scientific">Sporosarcina ureilytica</name>
    <dbReference type="NCBI Taxonomy" id="298596"/>
    <lineage>
        <taxon>Bacteria</taxon>
        <taxon>Bacillati</taxon>
        <taxon>Bacillota</taxon>
        <taxon>Bacilli</taxon>
        <taxon>Bacillales</taxon>
        <taxon>Caryophanaceae</taxon>
        <taxon>Sporosarcina</taxon>
    </lineage>
</organism>
<dbReference type="GO" id="GO:0016491">
    <property type="term" value="F:oxidoreductase activity"/>
    <property type="evidence" value="ECO:0007669"/>
    <property type="project" value="UniProtKB-UniRule"/>
</dbReference>
<name>A0A1D8JD22_9BACL</name>
<dbReference type="Gene3D" id="3.40.109.10">
    <property type="entry name" value="NADH Oxidase"/>
    <property type="match status" value="1"/>
</dbReference>
<evidence type="ECO:0000256" key="2">
    <source>
        <dbReference type="ARBA" id="ARBA00022630"/>
    </source>
</evidence>
<keyword evidence="8" id="KW-1185">Reference proteome</keyword>
<dbReference type="NCBIfam" id="NF008033">
    <property type="entry name" value="PRK10765.1"/>
    <property type="match status" value="1"/>
</dbReference>
<dbReference type="InterPro" id="IPR029479">
    <property type="entry name" value="Nitroreductase"/>
</dbReference>
<evidence type="ECO:0000256" key="5">
    <source>
        <dbReference type="PIRNR" id="PIRNR005426"/>
    </source>
</evidence>
<dbReference type="PANTHER" id="PTHR43425">
    <property type="entry name" value="OXYGEN-INSENSITIVE NADPH NITROREDUCTASE"/>
    <property type="match status" value="1"/>
</dbReference>
<proteinExistence type="inferred from homology"/>
<dbReference type="InterPro" id="IPR016446">
    <property type="entry name" value="Flavin_OxRdtase_Frp"/>
</dbReference>
<evidence type="ECO:0000256" key="1">
    <source>
        <dbReference type="ARBA" id="ARBA00008366"/>
    </source>
</evidence>
<evidence type="ECO:0000313" key="7">
    <source>
        <dbReference type="EMBL" id="AOV06608.1"/>
    </source>
</evidence>